<dbReference type="InterPro" id="IPR052898">
    <property type="entry name" value="ACAD10-like"/>
</dbReference>
<dbReference type="PANTHER" id="PTHR47829:SF1">
    <property type="entry name" value="HAD FAMILY PHOSPHATASE"/>
    <property type="match status" value="1"/>
</dbReference>
<dbReference type="SUPFAM" id="SSF56112">
    <property type="entry name" value="Protein kinase-like (PK-like)"/>
    <property type="match status" value="1"/>
</dbReference>
<dbReference type="GO" id="GO:0004672">
    <property type="term" value="F:protein kinase activity"/>
    <property type="evidence" value="ECO:0007669"/>
    <property type="project" value="InterPro"/>
</dbReference>
<evidence type="ECO:0000259" key="1">
    <source>
        <dbReference type="Pfam" id="PF01636"/>
    </source>
</evidence>
<dbReference type="AlphaFoldDB" id="A0A0V1Q2T3"/>
<dbReference type="InterPro" id="IPR011009">
    <property type="entry name" value="Kinase-like_dom_sf"/>
</dbReference>
<gene>
    <name evidence="2" type="ORF">AC631_01479</name>
</gene>
<name>A0A0V1Q2T3_9ASCO</name>
<sequence length="403" mass="45521">MTQPDITEIRNSFDEQGLEKYLSNLSSASQTTFGLNKPNFKLPLTIKQFKFGQSNPTYFITDANGFEFVLRRKPVANDKLVSKSAHAIEREFFMLRGIQVCNESRTKKVPVPDLYLLCEDESIIGYVFYLMEYVKGRQIKNPSMPGMSEAEAKLHWDSIMETILAVHSLDPDTLIKELPANHFPQFQPEKMAKSSGSYFQRQIRTLSSVANLQSKVVDPIPHFDHICKWLLENAPNDPSKKSLIHGDFKIDNVLFDVNEPKIVAVLDWELCTFGHPLFDLANFLQPFQLPNQLNLLLYKPDKTDMGIEKPGSLDSIYDKLAIYQSKLGYNWNDKEPSNNASDNWNVGFVFGLLRLCVISQGIAMRVAKGSASSGDAAGYAKLYLHLPDLALDTIDGKVQDSKL</sequence>
<dbReference type="PANTHER" id="PTHR47829">
    <property type="entry name" value="HYDROLASE, PUTATIVE (AFU_ORTHOLOGUE AFUA_1G12880)-RELATED"/>
    <property type="match status" value="1"/>
</dbReference>
<proteinExistence type="predicted"/>
<comment type="caution">
    <text evidence="2">The sequence shown here is derived from an EMBL/GenBank/DDBJ whole genome shotgun (WGS) entry which is preliminary data.</text>
</comment>
<dbReference type="RefSeq" id="XP_015468877.1">
    <property type="nucleotide sequence ID" value="XM_015610309.1"/>
</dbReference>
<dbReference type="CDD" id="cd05154">
    <property type="entry name" value="ACAD10_11_N-like"/>
    <property type="match status" value="1"/>
</dbReference>
<dbReference type="GeneID" id="26838488"/>
<dbReference type="OrthoDB" id="191037at2759"/>
<accession>A0A0V1Q2T3</accession>
<evidence type="ECO:0000313" key="2">
    <source>
        <dbReference type="EMBL" id="KSA02775.1"/>
    </source>
</evidence>
<dbReference type="Gene3D" id="3.90.1200.10">
    <property type="match status" value="1"/>
</dbReference>
<dbReference type="InterPro" id="IPR002575">
    <property type="entry name" value="Aminoglycoside_PTrfase"/>
</dbReference>
<dbReference type="Proteomes" id="UP000054251">
    <property type="component" value="Unassembled WGS sequence"/>
</dbReference>
<protein>
    <recommendedName>
        <fullName evidence="1">Aminoglycoside phosphotransferase domain-containing protein</fullName>
    </recommendedName>
</protein>
<dbReference type="PROSITE" id="PS00108">
    <property type="entry name" value="PROTEIN_KINASE_ST"/>
    <property type="match status" value="1"/>
</dbReference>
<dbReference type="Pfam" id="PF01636">
    <property type="entry name" value="APH"/>
    <property type="match status" value="1"/>
</dbReference>
<organism evidence="2 3">
    <name type="scientific">Debaryomyces fabryi</name>
    <dbReference type="NCBI Taxonomy" id="58627"/>
    <lineage>
        <taxon>Eukaryota</taxon>
        <taxon>Fungi</taxon>
        <taxon>Dikarya</taxon>
        <taxon>Ascomycota</taxon>
        <taxon>Saccharomycotina</taxon>
        <taxon>Pichiomycetes</taxon>
        <taxon>Debaryomycetaceae</taxon>
        <taxon>Debaryomyces</taxon>
    </lineage>
</organism>
<reference evidence="2 3" key="1">
    <citation type="submission" date="2015-11" db="EMBL/GenBank/DDBJ databases">
        <title>The genome of Debaryomyces fabryi.</title>
        <authorList>
            <person name="Tafer H."/>
            <person name="Lopandic K."/>
        </authorList>
    </citation>
    <scope>NUCLEOTIDE SEQUENCE [LARGE SCALE GENOMIC DNA]</scope>
    <source>
        <strain evidence="2 3">CBS 789</strain>
    </source>
</reference>
<dbReference type="InterPro" id="IPR008271">
    <property type="entry name" value="Ser/Thr_kinase_AS"/>
</dbReference>
<dbReference type="InterPro" id="IPR041726">
    <property type="entry name" value="ACAD10_11_N"/>
</dbReference>
<feature type="domain" description="Aminoglycoside phosphotransferase" evidence="1">
    <location>
        <begin position="45"/>
        <end position="288"/>
    </location>
</feature>
<dbReference type="Gene3D" id="3.30.200.20">
    <property type="entry name" value="Phosphorylase Kinase, domain 1"/>
    <property type="match status" value="1"/>
</dbReference>
<keyword evidence="3" id="KW-1185">Reference proteome</keyword>
<evidence type="ECO:0000313" key="3">
    <source>
        <dbReference type="Proteomes" id="UP000054251"/>
    </source>
</evidence>
<dbReference type="EMBL" id="LMYN01000020">
    <property type="protein sequence ID" value="KSA02775.1"/>
    <property type="molecule type" value="Genomic_DNA"/>
</dbReference>